<sequence length="57" mass="5733">MHTLMIVSSKQGIAFNEAAAVAPFAIIEKLSSLAGQVLKAARSPSAPRSAGPVAAQA</sequence>
<proteinExistence type="predicted"/>
<evidence type="ECO:0000313" key="2">
    <source>
        <dbReference type="Proteomes" id="UP000782610"/>
    </source>
</evidence>
<dbReference type="EMBL" id="JACRAF010000006">
    <property type="protein sequence ID" value="MBI4920574.1"/>
    <property type="molecule type" value="Genomic_DNA"/>
</dbReference>
<dbReference type="Proteomes" id="UP000782610">
    <property type="component" value="Unassembled WGS sequence"/>
</dbReference>
<protein>
    <submittedName>
        <fullName evidence="1">Uncharacterized protein</fullName>
    </submittedName>
</protein>
<gene>
    <name evidence="1" type="ORF">HY834_02405</name>
</gene>
<accession>A0A933KXS4</accession>
<organism evidence="1 2">
    <name type="scientific">Devosia nanyangense</name>
    <dbReference type="NCBI Taxonomy" id="1228055"/>
    <lineage>
        <taxon>Bacteria</taxon>
        <taxon>Pseudomonadati</taxon>
        <taxon>Pseudomonadota</taxon>
        <taxon>Alphaproteobacteria</taxon>
        <taxon>Hyphomicrobiales</taxon>
        <taxon>Devosiaceae</taxon>
        <taxon>Devosia</taxon>
    </lineage>
</organism>
<evidence type="ECO:0000313" key="1">
    <source>
        <dbReference type="EMBL" id="MBI4920574.1"/>
    </source>
</evidence>
<reference evidence="1" key="1">
    <citation type="submission" date="2020-07" db="EMBL/GenBank/DDBJ databases">
        <title>Huge and variable diversity of episymbiotic CPR bacteria and DPANN archaea in groundwater ecosystems.</title>
        <authorList>
            <person name="He C.Y."/>
            <person name="Keren R."/>
            <person name="Whittaker M."/>
            <person name="Farag I.F."/>
            <person name="Doudna J."/>
            <person name="Cate J.H.D."/>
            <person name="Banfield J.F."/>
        </authorList>
    </citation>
    <scope>NUCLEOTIDE SEQUENCE</scope>
    <source>
        <strain evidence="1">NC_groundwater_1586_Pr3_B-0.1um_66_15</strain>
    </source>
</reference>
<comment type="caution">
    <text evidence="1">The sequence shown here is derived from an EMBL/GenBank/DDBJ whole genome shotgun (WGS) entry which is preliminary data.</text>
</comment>
<dbReference type="AlphaFoldDB" id="A0A933KXS4"/>
<name>A0A933KXS4_9HYPH</name>